<comment type="caution">
    <text evidence="1">The sequence shown here is derived from an EMBL/GenBank/DDBJ whole genome shotgun (WGS) entry which is preliminary data.</text>
</comment>
<sequence length="82" mass="9610">MTALQALAEYDGLLVDERIDAVDEALFDEYASELRKIRLILFREFFVGMHGLPEPIAEKCINNYWDMSDEEFMIEYVREAIS</sequence>
<protein>
    <submittedName>
        <fullName evidence="1">Uncharacterized protein</fullName>
    </submittedName>
</protein>
<accession>A0ABU5CUN9</accession>
<dbReference type="EMBL" id="JAWDIQ010000003">
    <property type="protein sequence ID" value="MDY0409955.1"/>
    <property type="molecule type" value="Genomic_DNA"/>
</dbReference>
<dbReference type="RefSeq" id="WP_320380810.1">
    <property type="nucleotide sequence ID" value="NZ_JAWDIQ010000003.1"/>
</dbReference>
<evidence type="ECO:0000313" key="2">
    <source>
        <dbReference type="Proteomes" id="UP001275315"/>
    </source>
</evidence>
<reference evidence="1 2" key="1">
    <citation type="submission" date="2023-10" db="EMBL/GenBank/DDBJ databases">
        <title>Virgibacillus soli CC-YMP-6 genome.</title>
        <authorList>
            <person name="Miliotis G."/>
            <person name="Sengupta P."/>
            <person name="Hameed A."/>
            <person name="Chuvochina M."/>
            <person name="Mcdonagh F."/>
            <person name="Simpson A.C."/>
            <person name="Singh N.K."/>
            <person name="Rekha P.D."/>
            <person name="Raman K."/>
            <person name="Hugenholtz P."/>
            <person name="Venkateswaran K."/>
        </authorList>
    </citation>
    <scope>NUCLEOTIDE SEQUENCE [LARGE SCALE GENOMIC DNA]</scope>
    <source>
        <strain evidence="1 2">CC-YMP-6</strain>
    </source>
</reference>
<keyword evidence="2" id="KW-1185">Reference proteome</keyword>
<organism evidence="1 2">
    <name type="scientific">Paracerasibacillus soli</name>
    <dbReference type="NCBI Taxonomy" id="480284"/>
    <lineage>
        <taxon>Bacteria</taxon>
        <taxon>Bacillati</taxon>
        <taxon>Bacillota</taxon>
        <taxon>Bacilli</taxon>
        <taxon>Bacillales</taxon>
        <taxon>Bacillaceae</taxon>
        <taxon>Paracerasibacillus</taxon>
    </lineage>
</organism>
<dbReference type="Proteomes" id="UP001275315">
    <property type="component" value="Unassembled WGS sequence"/>
</dbReference>
<name>A0ABU5CUN9_9BACI</name>
<gene>
    <name evidence="1" type="ORF">RWD45_16950</name>
</gene>
<evidence type="ECO:0000313" key="1">
    <source>
        <dbReference type="EMBL" id="MDY0409955.1"/>
    </source>
</evidence>
<proteinExistence type="predicted"/>